<reference evidence="1 2" key="1">
    <citation type="journal article" date="2021" name="Hortic Res">
        <title>High-quality reference genome and annotation aids understanding of berry development for evergreen blueberry (Vaccinium darrowii).</title>
        <authorList>
            <person name="Yu J."/>
            <person name="Hulse-Kemp A.M."/>
            <person name="Babiker E."/>
            <person name="Staton M."/>
        </authorList>
    </citation>
    <scope>NUCLEOTIDE SEQUENCE [LARGE SCALE GENOMIC DNA]</scope>
    <source>
        <strain evidence="2">cv. NJ 8807/NJ 8810</strain>
        <tissue evidence="1">Young leaf</tissue>
    </source>
</reference>
<proteinExistence type="predicted"/>
<gene>
    <name evidence="1" type="ORF">Vadar_018015</name>
</gene>
<organism evidence="1 2">
    <name type="scientific">Vaccinium darrowii</name>
    <dbReference type="NCBI Taxonomy" id="229202"/>
    <lineage>
        <taxon>Eukaryota</taxon>
        <taxon>Viridiplantae</taxon>
        <taxon>Streptophyta</taxon>
        <taxon>Embryophyta</taxon>
        <taxon>Tracheophyta</taxon>
        <taxon>Spermatophyta</taxon>
        <taxon>Magnoliopsida</taxon>
        <taxon>eudicotyledons</taxon>
        <taxon>Gunneridae</taxon>
        <taxon>Pentapetalae</taxon>
        <taxon>asterids</taxon>
        <taxon>Ericales</taxon>
        <taxon>Ericaceae</taxon>
        <taxon>Vaccinioideae</taxon>
        <taxon>Vaccinieae</taxon>
        <taxon>Vaccinium</taxon>
    </lineage>
</organism>
<evidence type="ECO:0000313" key="1">
    <source>
        <dbReference type="EMBL" id="KAH7846775.1"/>
    </source>
</evidence>
<accession>A0ACB7Y1H6</accession>
<comment type="caution">
    <text evidence="1">The sequence shown here is derived from an EMBL/GenBank/DDBJ whole genome shotgun (WGS) entry which is preliminary data.</text>
</comment>
<dbReference type="Proteomes" id="UP000828048">
    <property type="component" value="Chromosome 5"/>
</dbReference>
<evidence type="ECO:0000313" key="2">
    <source>
        <dbReference type="Proteomes" id="UP000828048"/>
    </source>
</evidence>
<sequence>MKQVEEISKCTEERDDDAQGGVGGHTGGAADVREEEVEWVDEESKEARDEEHVVPLGYDLAVWVEDLAGTEEGGDGDGGGEEVVAVGLVAEEAVAELRGRPADYSIHILVPSKPVNKPNELKD</sequence>
<protein>
    <submittedName>
        <fullName evidence="1">Uncharacterized protein</fullName>
    </submittedName>
</protein>
<keyword evidence="2" id="KW-1185">Reference proteome</keyword>
<dbReference type="EMBL" id="CM037155">
    <property type="protein sequence ID" value="KAH7846775.1"/>
    <property type="molecule type" value="Genomic_DNA"/>
</dbReference>
<name>A0ACB7Y1H6_9ERIC</name>